<feature type="transmembrane region" description="Helical" evidence="1">
    <location>
        <begin position="75"/>
        <end position="95"/>
    </location>
</feature>
<dbReference type="AlphaFoldDB" id="A0A838XJR3"/>
<feature type="transmembrane region" description="Helical" evidence="1">
    <location>
        <begin position="411"/>
        <end position="431"/>
    </location>
</feature>
<reference evidence="3 4" key="1">
    <citation type="submission" date="2020-07" db="EMBL/GenBank/DDBJ databases">
        <authorList>
            <person name="Li M."/>
        </authorList>
    </citation>
    <scope>NUCLEOTIDE SEQUENCE [LARGE SCALE GENOMIC DNA]</scope>
    <source>
        <strain evidence="3 4">DSM 23284</strain>
    </source>
</reference>
<organism evidence="3 4">
    <name type="scientific">Stappia taiwanensis</name>
    <dbReference type="NCBI Taxonomy" id="992267"/>
    <lineage>
        <taxon>Bacteria</taxon>
        <taxon>Pseudomonadati</taxon>
        <taxon>Pseudomonadota</taxon>
        <taxon>Alphaproteobacteria</taxon>
        <taxon>Hyphomicrobiales</taxon>
        <taxon>Stappiaceae</taxon>
        <taxon>Stappia</taxon>
    </lineage>
</organism>
<evidence type="ECO:0000256" key="1">
    <source>
        <dbReference type="SAM" id="Phobius"/>
    </source>
</evidence>
<feature type="transmembrane region" description="Helical" evidence="1">
    <location>
        <begin position="230"/>
        <end position="250"/>
    </location>
</feature>
<dbReference type="Pfam" id="PF09925">
    <property type="entry name" value="DUF2157"/>
    <property type="match status" value="1"/>
</dbReference>
<dbReference type="EMBL" id="JACEON010000003">
    <property type="protein sequence ID" value="MBA4610775.1"/>
    <property type="molecule type" value="Genomic_DNA"/>
</dbReference>
<dbReference type="Proteomes" id="UP000559404">
    <property type="component" value="Unassembled WGS sequence"/>
</dbReference>
<feature type="transmembrane region" description="Helical" evidence="1">
    <location>
        <begin position="205"/>
        <end position="224"/>
    </location>
</feature>
<feature type="transmembrane region" description="Helical" evidence="1">
    <location>
        <begin position="262"/>
        <end position="294"/>
    </location>
</feature>
<feature type="transmembrane region" description="Helical" evidence="1">
    <location>
        <begin position="341"/>
        <end position="358"/>
    </location>
</feature>
<proteinExistence type="predicted"/>
<accession>A0A838XJR3</accession>
<keyword evidence="1" id="KW-0472">Membrane</keyword>
<feature type="transmembrane region" description="Helical" evidence="1">
    <location>
        <begin position="306"/>
        <end position="329"/>
    </location>
</feature>
<name>A0A838XJR3_9HYPH</name>
<evidence type="ECO:0000313" key="4">
    <source>
        <dbReference type="Proteomes" id="UP000559404"/>
    </source>
</evidence>
<feature type="transmembrane region" description="Helical" evidence="1">
    <location>
        <begin position="132"/>
        <end position="149"/>
    </location>
</feature>
<feature type="transmembrane region" description="Helical" evidence="1">
    <location>
        <begin position="388"/>
        <end position="405"/>
    </location>
</feature>
<keyword evidence="4" id="KW-1185">Reference proteome</keyword>
<dbReference type="InterPro" id="IPR018677">
    <property type="entry name" value="DUF2157"/>
</dbReference>
<feature type="transmembrane region" description="Helical" evidence="1">
    <location>
        <begin position="177"/>
        <end position="196"/>
    </location>
</feature>
<reference evidence="3 4" key="2">
    <citation type="submission" date="2020-08" db="EMBL/GenBank/DDBJ databases">
        <title>Stappia taiwanensis sp. nov., isolated from a coastal thermal spring.</title>
        <authorList>
            <person name="Kampfer P."/>
        </authorList>
    </citation>
    <scope>NUCLEOTIDE SEQUENCE [LARGE SCALE GENOMIC DNA]</scope>
    <source>
        <strain evidence="3 4">DSM 23284</strain>
    </source>
</reference>
<feature type="domain" description="DUF2157" evidence="2">
    <location>
        <begin position="16"/>
        <end position="155"/>
    </location>
</feature>
<feature type="transmembrane region" description="Helical" evidence="1">
    <location>
        <begin position="48"/>
        <end position="69"/>
    </location>
</feature>
<protein>
    <submittedName>
        <fullName evidence="3">DUF2157 domain-containing protein</fullName>
    </submittedName>
</protein>
<sequence>MFETRYRKRIETDLARWTGEGLISAETAGLLRADIAGRATAGMRVPMLLGAIGVIFLALSIAAFVAANWDGIPRVAKLVGIFAAIAAAHGLAGVLASRGRKWAADVATMFATLVFISGIALIGQIYHLPADWEGGALLVSLGALAAAWLTGSRGALVIAAIAALAAIPWWEDPAAELMSIFWTSAALFVACLLHVLRFSSFAGRVAVLVQGVAVYGWVAAWWIPSIHDEGPYLLAIAAVAAALAVWGTLLRGGLVLGRQHSMLAGLPLFAGLMQNSGIMLLSISSILTISAVLFDGRSDPLALDAAVIFDLLPVLLMLAAALVGCGLMLAGGADTKARRAVCIVALLNLAGPLLFLVLPTATVLHAAIACAALISVSALGVYLSVGAWTVAGNLWLAILLLLLLHETIGSLLGQSAFFLVAGLVMVAVAFVSARMMMRRRAAAKLEERT</sequence>
<keyword evidence="1" id="KW-0812">Transmembrane</keyword>
<dbReference type="RefSeq" id="WP_181758979.1">
    <property type="nucleotide sequence ID" value="NZ_BMCR01000004.1"/>
</dbReference>
<feature type="transmembrane region" description="Helical" evidence="1">
    <location>
        <begin position="154"/>
        <end position="171"/>
    </location>
</feature>
<gene>
    <name evidence="3" type="ORF">H1W37_03870</name>
</gene>
<evidence type="ECO:0000313" key="3">
    <source>
        <dbReference type="EMBL" id="MBA4610775.1"/>
    </source>
</evidence>
<feature type="transmembrane region" description="Helical" evidence="1">
    <location>
        <begin position="102"/>
        <end position="126"/>
    </location>
</feature>
<evidence type="ECO:0000259" key="2">
    <source>
        <dbReference type="Pfam" id="PF09925"/>
    </source>
</evidence>
<keyword evidence="1" id="KW-1133">Transmembrane helix</keyword>
<comment type="caution">
    <text evidence="3">The sequence shown here is derived from an EMBL/GenBank/DDBJ whole genome shotgun (WGS) entry which is preliminary data.</text>
</comment>
<feature type="transmembrane region" description="Helical" evidence="1">
    <location>
        <begin position="364"/>
        <end position="383"/>
    </location>
</feature>